<keyword evidence="2" id="KW-1185">Reference proteome</keyword>
<evidence type="ECO:0000313" key="1">
    <source>
        <dbReference type="EMBL" id="KAJ8885662.1"/>
    </source>
</evidence>
<evidence type="ECO:0000313" key="2">
    <source>
        <dbReference type="Proteomes" id="UP001159363"/>
    </source>
</evidence>
<name>A0ABQ9HMV5_9NEOP</name>
<dbReference type="Proteomes" id="UP001159363">
    <property type="component" value="Chromosome X"/>
</dbReference>
<gene>
    <name evidence="1" type="ORF">PR048_011860</name>
</gene>
<protein>
    <submittedName>
        <fullName evidence="1">Uncharacterized protein</fullName>
    </submittedName>
</protein>
<dbReference type="EMBL" id="JARBHB010000004">
    <property type="protein sequence ID" value="KAJ8885662.1"/>
    <property type="molecule type" value="Genomic_DNA"/>
</dbReference>
<sequence length="660" mass="73422">MCKPSSIKDGYHCFPGLHVRLTYRPSNMSGIWLIGDLFVTLLGSQKVVRATVAERLSCSPHTKANRVQFTAGSLPDFCMWESEIFRFPRPSFRRSSKFTSITIIGSHLNLGKRRWVSAAVCTCVHRKLHSTKANGAGEICGQRLNIGHHEDGCSPAIAACLLMGQWQTHSTNMRRRVLRAALLLATDPFHVGRDSLSETLQEQALEIKNDFAAKYDFEKIEETFFWAKYFKERWRSGRGACVPPRRSRFDSRWIHSRVFARGNRDGRCRLPAVFIGGAPISPALSFQHISNLGRHFMSCPGMMGTHGSQPVIPSLGACRLALVPSCRHLKTVKMSPYLCRFLVEMLDACRKFLSGMKRLSNKVENAVSFPFINKRRLNSPLPRFENDFSNEDISFSYGKEETKANNSCGVQHYRTSWRSGGAAVCALAPPPQPDQGSISGEFVPGFSNVGIVLDDAACRRVFSGYSLSPTLAVQYRSILESNFMSCSGTTAPTGPSWKARHSEGVASPLVHPRGLAWRVGKLRLRLDMTEEVLWAIRCVCGRAESCWNIVLGDPAKKKISSAFRWAVNLPGSSMRADRLSKPMTRQTIMPVVREVCCSTTRLGLRCSPRDALGPPQTGVMIISPHNEAALITRHHTSPIYGSPHCSSLAPLQTQPPLFQR</sequence>
<comment type="caution">
    <text evidence="1">The sequence shown here is derived from an EMBL/GenBank/DDBJ whole genome shotgun (WGS) entry which is preliminary data.</text>
</comment>
<proteinExistence type="predicted"/>
<organism evidence="1 2">
    <name type="scientific">Dryococelus australis</name>
    <dbReference type="NCBI Taxonomy" id="614101"/>
    <lineage>
        <taxon>Eukaryota</taxon>
        <taxon>Metazoa</taxon>
        <taxon>Ecdysozoa</taxon>
        <taxon>Arthropoda</taxon>
        <taxon>Hexapoda</taxon>
        <taxon>Insecta</taxon>
        <taxon>Pterygota</taxon>
        <taxon>Neoptera</taxon>
        <taxon>Polyneoptera</taxon>
        <taxon>Phasmatodea</taxon>
        <taxon>Verophasmatodea</taxon>
        <taxon>Anareolatae</taxon>
        <taxon>Phasmatidae</taxon>
        <taxon>Eurycanthinae</taxon>
        <taxon>Dryococelus</taxon>
    </lineage>
</organism>
<reference evidence="1 2" key="1">
    <citation type="submission" date="2023-02" db="EMBL/GenBank/DDBJ databases">
        <title>LHISI_Scaffold_Assembly.</title>
        <authorList>
            <person name="Stuart O.P."/>
            <person name="Cleave R."/>
            <person name="Magrath M.J.L."/>
            <person name="Mikheyev A.S."/>
        </authorList>
    </citation>
    <scope>NUCLEOTIDE SEQUENCE [LARGE SCALE GENOMIC DNA]</scope>
    <source>
        <strain evidence="1">Daus_M_001</strain>
        <tissue evidence="1">Leg muscle</tissue>
    </source>
</reference>
<accession>A0ABQ9HMV5</accession>